<keyword evidence="2" id="KW-1185">Reference proteome</keyword>
<sequence length="97" mass="11387">MHVDGLTDLHVTNLVQNLMEIYNFCVKTEDLISSEKLVAFLSRVRRQTDIIPGMVSFGLKREDVSSKRRDRIFRENKKKIPKLAFHYKSRKYASEIS</sequence>
<evidence type="ECO:0000313" key="2">
    <source>
        <dbReference type="Proteomes" id="UP000499080"/>
    </source>
</evidence>
<dbReference type="Proteomes" id="UP000499080">
    <property type="component" value="Unassembled WGS sequence"/>
</dbReference>
<protein>
    <submittedName>
        <fullName evidence="1">Uncharacterized protein</fullName>
    </submittedName>
</protein>
<evidence type="ECO:0000313" key="1">
    <source>
        <dbReference type="EMBL" id="GBL86908.1"/>
    </source>
</evidence>
<comment type="caution">
    <text evidence="1">The sequence shown here is derived from an EMBL/GenBank/DDBJ whole genome shotgun (WGS) entry which is preliminary data.</text>
</comment>
<gene>
    <name evidence="1" type="ORF">AVEN_218654_1</name>
</gene>
<organism evidence="1 2">
    <name type="scientific">Araneus ventricosus</name>
    <name type="common">Orbweaver spider</name>
    <name type="synonym">Epeira ventricosa</name>
    <dbReference type="NCBI Taxonomy" id="182803"/>
    <lineage>
        <taxon>Eukaryota</taxon>
        <taxon>Metazoa</taxon>
        <taxon>Ecdysozoa</taxon>
        <taxon>Arthropoda</taxon>
        <taxon>Chelicerata</taxon>
        <taxon>Arachnida</taxon>
        <taxon>Araneae</taxon>
        <taxon>Araneomorphae</taxon>
        <taxon>Entelegynae</taxon>
        <taxon>Araneoidea</taxon>
        <taxon>Araneidae</taxon>
        <taxon>Araneus</taxon>
    </lineage>
</organism>
<dbReference type="EMBL" id="BGPR01000051">
    <property type="protein sequence ID" value="GBL86908.1"/>
    <property type="molecule type" value="Genomic_DNA"/>
</dbReference>
<reference evidence="1 2" key="1">
    <citation type="journal article" date="2019" name="Sci. Rep.">
        <title>Orb-weaving spider Araneus ventricosus genome elucidates the spidroin gene catalogue.</title>
        <authorList>
            <person name="Kono N."/>
            <person name="Nakamura H."/>
            <person name="Ohtoshi R."/>
            <person name="Moran D.A.P."/>
            <person name="Shinohara A."/>
            <person name="Yoshida Y."/>
            <person name="Fujiwara M."/>
            <person name="Mori M."/>
            <person name="Tomita M."/>
            <person name="Arakawa K."/>
        </authorList>
    </citation>
    <scope>NUCLEOTIDE SEQUENCE [LARGE SCALE GENOMIC DNA]</scope>
</reference>
<dbReference type="AlphaFoldDB" id="A0A4Y2B4I5"/>
<name>A0A4Y2B4I5_ARAVE</name>
<proteinExistence type="predicted"/>
<accession>A0A4Y2B4I5</accession>